<dbReference type="PROSITE" id="PS00041">
    <property type="entry name" value="HTH_ARAC_FAMILY_1"/>
    <property type="match status" value="2"/>
</dbReference>
<evidence type="ECO:0000256" key="5">
    <source>
        <dbReference type="ARBA" id="ARBA00022723"/>
    </source>
</evidence>
<dbReference type="InterPro" id="IPR036388">
    <property type="entry name" value="WH-like_DNA-bd_sf"/>
</dbReference>
<dbReference type="PANTHER" id="PTHR10815">
    <property type="entry name" value="METHYLATED-DNA--PROTEIN-CYSTEINE METHYLTRANSFERASE"/>
    <property type="match status" value="1"/>
</dbReference>
<dbReference type="Pfam" id="PF01035">
    <property type="entry name" value="DNA_binding_1"/>
    <property type="match status" value="1"/>
</dbReference>
<dbReference type="GO" id="GO:0003677">
    <property type="term" value="F:DNA binding"/>
    <property type="evidence" value="ECO:0007669"/>
    <property type="project" value="UniProtKB-KW"/>
</dbReference>
<dbReference type="Gene3D" id="3.30.160.70">
    <property type="entry name" value="Methylated DNA-protein cysteine methyltransferase domain"/>
    <property type="match status" value="1"/>
</dbReference>
<evidence type="ECO:0000256" key="3">
    <source>
        <dbReference type="ARBA" id="ARBA00022603"/>
    </source>
</evidence>
<comment type="catalytic activity">
    <reaction evidence="13">
        <text>a 6-O-methyl-2'-deoxyguanosine in DNA + L-cysteinyl-[protein] = S-methyl-L-cysteinyl-[protein] + a 2'-deoxyguanosine in DNA</text>
        <dbReference type="Rhea" id="RHEA:24000"/>
        <dbReference type="Rhea" id="RHEA-COMP:10131"/>
        <dbReference type="Rhea" id="RHEA-COMP:10132"/>
        <dbReference type="Rhea" id="RHEA-COMP:11367"/>
        <dbReference type="Rhea" id="RHEA-COMP:11368"/>
        <dbReference type="ChEBI" id="CHEBI:29950"/>
        <dbReference type="ChEBI" id="CHEBI:82612"/>
        <dbReference type="ChEBI" id="CHEBI:85445"/>
        <dbReference type="ChEBI" id="CHEBI:85448"/>
        <dbReference type="EC" id="2.1.1.63"/>
    </reaction>
</comment>
<dbReference type="Pfam" id="PF12833">
    <property type="entry name" value="HTH_18"/>
    <property type="match status" value="1"/>
</dbReference>
<keyword evidence="17" id="KW-1185">Reference proteome</keyword>
<keyword evidence="7" id="KW-0862">Zinc</keyword>
<evidence type="ECO:0000256" key="4">
    <source>
        <dbReference type="ARBA" id="ARBA00022679"/>
    </source>
</evidence>
<evidence type="ECO:0000256" key="14">
    <source>
        <dbReference type="SAM" id="MobiDB-lite"/>
    </source>
</evidence>
<keyword evidence="12" id="KW-0234">DNA repair</keyword>
<dbReference type="InterPro" id="IPR036631">
    <property type="entry name" value="MGMT_N_sf"/>
</dbReference>
<dbReference type="RefSeq" id="WP_379906680.1">
    <property type="nucleotide sequence ID" value="NZ_JBHRTR010000054.1"/>
</dbReference>
<dbReference type="InterPro" id="IPR009057">
    <property type="entry name" value="Homeodomain-like_sf"/>
</dbReference>
<dbReference type="InterPro" id="IPR004026">
    <property type="entry name" value="Ada_DNA_repair_Zn-bd"/>
</dbReference>
<keyword evidence="9 16" id="KW-0238">DNA-binding</keyword>
<keyword evidence="11" id="KW-0804">Transcription</keyword>
<dbReference type="SMART" id="SM00342">
    <property type="entry name" value="HTH_ARAC"/>
    <property type="match status" value="1"/>
</dbReference>
<dbReference type="InterPro" id="IPR018060">
    <property type="entry name" value="HTH_AraC"/>
</dbReference>
<keyword evidence="3 16" id="KW-0489">Methyltransferase</keyword>
<comment type="cofactor">
    <cofactor evidence="2">
        <name>Zn(2+)</name>
        <dbReference type="ChEBI" id="CHEBI:29105"/>
    </cofactor>
</comment>
<dbReference type="EMBL" id="JBHRTR010000054">
    <property type="protein sequence ID" value="MFC3231216.1"/>
    <property type="molecule type" value="Genomic_DNA"/>
</dbReference>
<dbReference type="PIRSF" id="PIRSF000409">
    <property type="entry name" value="Ada"/>
    <property type="match status" value="1"/>
</dbReference>
<dbReference type="GO" id="GO:0008168">
    <property type="term" value="F:methyltransferase activity"/>
    <property type="evidence" value="ECO:0007669"/>
    <property type="project" value="UniProtKB-KW"/>
</dbReference>
<evidence type="ECO:0000256" key="6">
    <source>
        <dbReference type="ARBA" id="ARBA00022763"/>
    </source>
</evidence>
<dbReference type="SUPFAM" id="SSF57884">
    <property type="entry name" value="Ada DNA repair protein, N-terminal domain (N-Ada 10)"/>
    <property type="match status" value="1"/>
</dbReference>
<evidence type="ECO:0000256" key="1">
    <source>
        <dbReference type="ARBA" id="ARBA00001286"/>
    </source>
</evidence>
<name>A0ABV7L9X7_9PROT</name>
<dbReference type="Proteomes" id="UP001595528">
    <property type="component" value="Unassembled WGS sequence"/>
</dbReference>
<proteinExistence type="predicted"/>
<dbReference type="NCBIfam" id="TIGR00589">
    <property type="entry name" value="ogt"/>
    <property type="match status" value="1"/>
</dbReference>
<feature type="region of interest" description="Disordered" evidence="14">
    <location>
        <begin position="1"/>
        <end position="20"/>
    </location>
</feature>
<dbReference type="InterPro" id="IPR016221">
    <property type="entry name" value="Bifunct_regulatory_prot_Ada"/>
</dbReference>
<comment type="caution">
    <text evidence="16">The sequence shown here is derived from an EMBL/GenBank/DDBJ whole genome shotgun (WGS) entry which is preliminary data.</text>
</comment>
<dbReference type="SUPFAM" id="SSF53155">
    <property type="entry name" value="Methylated DNA-protein cysteine methyltransferase domain"/>
    <property type="match status" value="1"/>
</dbReference>
<organism evidence="16 17">
    <name type="scientific">Marinibaculum pumilum</name>
    <dbReference type="NCBI Taxonomy" id="1766165"/>
    <lineage>
        <taxon>Bacteria</taxon>
        <taxon>Pseudomonadati</taxon>
        <taxon>Pseudomonadota</taxon>
        <taxon>Alphaproteobacteria</taxon>
        <taxon>Rhodospirillales</taxon>
        <taxon>Rhodospirillaceae</taxon>
        <taxon>Marinibaculum</taxon>
    </lineage>
</organism>
<evidence type="ECO:0000256" key="11">
    <source>
        <dbReference type="ARBA" id="ARBA00023163"/>
    </source>
</evidence>
<evidence type="ECO:0000256" key="2">
    <source>
        <dbReference type="ARBA" id="ARBA00001947"/>
    </source>
</evidence>
<dbReference type="InterPro" id="IPR035451">
    <property type="entry name" value="Ada-like_dom_sf"/>
</dbReference>
<feature type="domain" description="HTH araC/xylS-type" evidence="15">
    <location>
        <begin position="99"/>
        <end position="199"/>
    </location>
</feature>
<reference evidence="17" key="1">
    <citation type="journal article" date="2019" name="Int. J. Syst. Evol. Microbiol.">
        <title>The Global Catalogue of Microorganisms (GCM) 10K type strain sequencing project: providing services to taxonomists for standard genome sequencing and annotation.</title>
        <authorList>
            <consortium name="The Broad Institute Genomics Platform"/>
            <consortium name="The Broad Institute Genome Sequencing Center for Infectious Disease"/>
            <person name="Wu L."/>
            <person name="Ma J."/>
        </authorList>
    </citation>
    <scope>NUCLEOTIDE SEQUENCE [LARGE SCALE GENOMIC DNA]</scope>
    <source>
        <strain evidence="17">KCTC 42964</strain>
    </source>
</reference>
<dbReference type="InterPro" id="IPR036217">
    <property type="entry name" value="MethylDNA_cys_MeTrfase_DNAb"/>
</dbReference>
<dbReference type="EC" id="2.1.1.-" evidence="16"/>
<evidence type="ECO:0000256" key="7">
    <source>
        <dbReference type="ARBA" id="ARBA00022833"/>
    </source>
</evidence>
<evidence type="ECO:0000313" key="16">
    <source>
        <dbReference type="EMBL" id="MFC3231216.1"/>
    </source>
</evidence>
<dbReference type="GO" id="GO:0032259">
    <property type="term" value="P:methylation"/>
    <property type="evidence" value="ECO:0007669"/>
    <property type="project" value="UniProtKB-KW"/>
</dbReference>
<dbReference type="PANTHER" id="PTHR10815:SF14">
    <property type="entry name" value="BIFUNCTIONAL TRANSCRIPTIONAL ACTIVATOR_DNA REPAIR ENZYME ADA"/>
    <property type="match status" value="1"/>
</dbReference>
<evidence type="ECO:0000256" key="10">
    <source>
        <dbReference type="ARBA" id="ARBA00023159"/>
    </source>
</evidence>
<keyword evidence="6" id="KW-0227">DNA damage</keyword>
<dbReference type="SUPFAM" id="SSF46767">
    <property type="entry name" value="Methylated DNA-protein cysteine methyltransferase, C-terminal domain"/>
    <property type="match status" value="1"/>
</dbReference>
<comment type="catalytic activity">
    <reaction evidence="1">
        <text>a 4-O-methyl-thymidine in DNA + L-cysteinyl-[protein] = a thymidine in DNA + S-methyl-L-cysteinyl-[protein]</text>
        <dbReference type="Rhea" id="RHEA:53428"/>
        <dbReference type="Rhea" id="RHEA-COMP:10131"/>
        <dbReference type="Rhea" id="RHEA-COMP:10132"/>
        <dbReference type="Rhea" id="RHEA-COMP:13555"/>
        <dbReference type="Rhea" id="RHEA-COMP:13556"/>
        <dbReference type="ChEBI" id="CHEBI:29950"/>
        <dbReference type="ChEBI" id="CHEBI:82612"/>
        <dbReference type="ChEBI" id="CHEBI:137386"/>
        <dbReference type="ChEBI" id="CHEBI:137387"/>
        <dbReference type="EC" id="2.1.1.63"/>
    </reaction>
</comment>
<dbReference type="PROSITE" id="PS00374">
    <property type="entry name" value="MGMT"/>
    <property type="match status" value="1"/>
</dbReference>
<dbReference type="Gene3D" id="1.10.10.10">
    <property type="entry name" value="Winged helix-like DNA-binding domain superfamily/Winged helix DNA-binding domain"/>
    <property type="match status" value="1"/>
</dbReference>
<keyword evidence="4 16" id="KW-0808">Transferase</keyword>
<dbReference type="InterPro" id="IPR001497">
    <property type="entry name" value="MethylDNA_cys_MeTrfase_AS"/>
</dbReference>
<evidence type="ECO:0000256" key="8">
    <source>
        <dbReference type="ARBA" id="ARBA00023015"/>
    </source>
</evidence>
<evidence type="ECO:0000259" key="15">
    <source>
        <dbReference type="PROSITE" id="PS01124"/>
    </source>
</evidence>
<dbReference type="CDD" id="cd06445">
    <property type="entry name" value="ATase"/>
    <property type="match status" value="1"/>
</dbReference>
<evidence type="ECO:0000313" key="17">
    <source>
        <dbReference type="Proteomes" id="UP001595528"/>
    </source>
</evidence>
<evidence type="ECO:0000256" key="12">
    <source>
        <dbReference type="ARBA" id="ARBA00023204"/>
    </source>
</evidence>
<sequence>MLPETDATRPTAGAAPQDGADRDAEYWAALTARDGRYDGLFVYAVTTTGVYCPPSCRGRRPRRQNTAFFDSPDAAEAAGFRPCRRCSRDARAADREVAERIAEACRRMAAAEEAMPDLAALATEAGLSPGHFQRQFKAFLGLTPAQFGEGLRMLRARNALRAGEDVLSALFAAGYGAPSRFYAAAPKYLGMAPAAYRKGAAGQRIAWSAAATRLGCLGIAATEKGLCWVHLDSDPDGLEAALQAEFPEARLENADAGLARWRQQLADYVDGRTDWPLLPVDLRGTAFQLAVWSALREIPAGTTLTYAELAARIGKPRAVRAVASACAANRVALAVPCHRIVRGDGSLSGYRWGPERKAALLETERSAP</sequence>
<evidence type="ECO:0000256" key="13">
    <source>
        <dbReference type="ARBA" id="ARBA00049348"/>
    </source>
</evidence>
<keyword evidence="8" id="KW-0805">Transcription regulation</keyword>
<dbReference type="NCBIfam" id="NF011964">
    <property type="entry name" value="PRK15435.1"/>
    <property type="match status" value="1"/>
</dbReference>
<keyword evidence="10" id="KW-0010">Activator</keyword>
<dbReference type="SUPFAM" id="SSF46689">
    <property type="entry name" value="Homeodomain-like"/>
    <property type="match status" value="1"/>
</dbReference>
<dbReference type="PROSITE" id="PS01124">
    <property type="entry name" value="HTH_ARAC_FAMILY_2"/>
    <property type="match status" value="1"/>
</dbReference>
<gene>
    <name evidence="16" type="primary">ada</name>
    <name evidence="16" type="ORF">ACFOGJ_28470</name>
</gene>
<dbReference type="Gene3D" id="1.10.10.60">
    <property type="entry name" value="Homeodomain-like"/>
    <property type="match status" value="1"/>
</dbReference>
<keyword evidence="5" id="KW-0479">Metal-binding</keyword>
<evidence type="ECO:0000256" key="9">
    <source>
        <dbReference type="ARBA" id="ARBA00023125"/>
    </source>
</evidence>
<accession>A0ABV7L9X7</accession>
<dbReference type="InterPro" id="IPR018062">
    <property type="entry name" value="HTH_AraC-typ_CS"/>
</dbReference>
<dbReference type="Pfam" id="PF02805">
    <property type="entry name" value="Ada_Zn_binding"/>
    <property type="match status" value="1"/>
</dbReference>
<protein>
    <submittedName>
        <fullName evidence="16">Bifunctional DNA-binding transcriptional regulator/O6-methylguanine-DNA methyltransferase Ada</fullName>
        <ecNumber evidence="16">2.1.1.-</ecNumber>
    </submittedName>
</protein>
<dbReference type="Gene3D" id="3.40.10.10">
    <property type="entry name" value="DNA Methylphosphotriester Repair Domain"/>
    <property type="match status" value="1"/>
</dbReference>
<dbReference type="InterPro" id="IPR014048">
    <property type="entry name" value="MethylDNA_cys_MeTrfase_DNA-bd"/>
</dbReference>